<dbReference type="InterPro" id="IPR001867">
    <property type="entry name" value="OmpR/PhoB-type_DNA-bd"/>
</dbReference>
<dbReference type="AlphaFoldDB" id="A0A423PR17"/>
<dbReference type="Gene3D" id="3.40.50.2300">
    <property type="match status" value="1"/>
</dbReference>
<dbReference type="GO" id="GO:0000156">
    <property type="term" value="F:phosphorelay response regulator activity"/>
    <property type="evidence" value="ECO:0007669"/>
    <property type="project" value="TreeGrafter"/>
</dbReference>
<dbReference type="PROSITE" id="PS51755">
    <property type="entry name" value="OMPR_PHOB"/>
    <property type="match status" value="1"/>
</dbReference>
<dbReference type="InterPro" id="IPR036388">
    <property type="entry name" value="WH-like_DNA-bd_sf"/>
</dbReference>
<dbReference type="SUPFAM" id="SSF52172">
    <property type="entry name" value="CheY-like"/>
    <property type="match status" value="1"/>
</dbReference>
<dbReference type="InterPro" id="IPR011006">
    <property type="entry name" value="CheY-like_superfamily"/>
</dbReference>
<dbReference type="PANTHER" id="PTHR48111">
    <property type="entry name" value="REGULATOR OF RPOS"/>
    <property type="match status" value="1"/>
</dbReference>
<dbReference type="GO" id="GO:0005829">
    <property type="term" value="C:cytosol"/>
    <property type="evidence" value="ECO:0007669"/>
    <property type="project" value="TreeGrafter"/>
</dbReference>
<dbReference type="EMBL" id="AYKG01000023">
    <property type="protein sequence ID" value="ROO28059.1"/>
    <property type="molecule type" value="Genomic_DNA"/>
</dbReference>
<dbReference type="CDD" id="cd17624">
    <property type="entry name" value="REC_OmpR_PmrA-like"/>
    <property type="match status" value="1"/>
</dbReference>
<dbReference type="InParanoid" id="A0A423PR17"/>
<dbReference type="OrthoDB" id="9802426at2"/>
<dbReference type="Gene3D" id="1.10.10.10">
    <property type="entry name" value="Winged helix-like DNA-binding domain superfamily/Winged helix DNA-binding domain"/>
    <property type="match status" value="1"/>
</dbReference>
<reference evidence="8 9" key="1">
    <citation type="submission" date="2013-10" db="EMBL/GenBank/DDBJ databases">
        <title>Salinisphaera japonica YTM-1 Genome Sequencing.</title>
        <authorList>
            <person name="Lai Q."/>
            <person name="Li C."/>
            <person name="Shao Z."/>
        </authorList>
    </citation>
    <scope>NUCLEOTIDE SEQUENCE [LARGE SCALE GENOMIC DNA]</scope>
    <source>
        <strain evidence="8 9">YTM-1</strain>
    </source>
</reference>
<feature type="modified residue" description="4-aspartylphosphate" evidence="4">
    <location>
        <position position="51"/>
    </location>
</feature>
<keyword evidence="3" id="KW-0804">Transcription</keyword>
<dbReference type="GO" id="GO:0032993">
    <property type="term" value="C:protein-DNA complex"/>
    <property type="evidence" value="ECO:0007669"/>
    <property type="project" value="TreeGrafter"/>
</dbReference>
<dbReference type="Gene3D" id="6.10.250.690">
    <property type="match status" value="1"/>
</dbReference>
<evidence type="ECO:0000313" key="9">
    <source>
        <dbReference type="Proteomes" id="UP000285310"/>
    </source>
</evidence>
<keyword evidence="2 5" id="KW-0238">DNA-binding</keyword>
<evidence type="ECO:0000259" key="7">
    <source>
        <dbReference type="PROSITE" id="PS51755"/>
    </source>
</evidence>
<keyword evidence="9" id="KW-1185">Reference proteome</keyword>
<evidence type="ECO:0000256" key="2">
    <source>
        <dbReference type="ARBA" id="ARBA00023125"/>
    </source>
</evidence>
<dbReference type="Pfam" id="PF00072">
    <property type="entry name" value="Response_reg"/>
    <property type="match status" value="1"/>
</dbReference>
<dbReference type="FunCoup" id="A0A423PR17">
    <property type="interactions" value="206"/>
</dbReference>
<evidence type="ECO:0000256" key="4">
    <source>
        <dbReference type="PROSITE-ProRule" id="PRU00169"/>
    </source>
</evidence>
<keyword evidence="4" id="KW-0597">Phosphoprotein</keyword>
<evidence type="ECO:0000256" key="5">
    <source>
        <dbReference type="PROSITE-ProRule" id="PRU01091"/>
    </source>
</evidence>
<dbReference type="InterPro" id="IPR001789">
    <property type="entry name" value="Sig_transdc_resp-reg_receiver"/>
</dbReference>
<sequence length="222" mass="24302">MRLLLIEDDTLIAESVTMSLTAVGHTVDRLARAGQAQAALARERFDLVLLDLGLPDGSGLDVLAQLRGTDDDTPVLIITARDGVDDRVRGLDLGADDYLAKPFSLAELRARVRALGRRSQQRVDDRLVLGALVFDPVTGTLTLAGQALDLPRRELRLAENLLRHAQRIVARETLEAQLFGFDAVGSNALEVYISRLRKRLAGSGLAIRTLRGLGYRLEYDGH</sequence>
<evidence type="ECO:0000313" key="8">
    <source>
        <dbReference type="EMBL" id="ROO28059.1"/>
    </source>
</evidence>
<feature type="domain" description="OmpR/PhoB-type" evidence="7">
    <location>
        <begin position="124"/>
        <end position="219"/>
    </location>
</feature>
<evidence type="ECO:0000259" key="6">
    <source>
        <dbReference type="PROSITE" id="PS50110"/>
    </source>
</evidence>
<accession>A0A423PR17</accession>
<dbReference type="InterPro" id="IPR039420">
    <property type="entry name" value="WalR-like"/>
</dbReference>
<feature type="domain" description="Response regulatory" evidence="6">
    <location>
        <begin position="2"/>
        <end position="116"/>
    </location>
</feature>
<dbReference type="Proteomes" id="UP000285310">
    <property type="component" value="Unassembled WGS sequence"/>
</dbReference>
<dbReference type="GO" id="GO:0006355">
    <property type="term" value="P:regulation of DNA-templated transcription"/>
    <property type="evidence" value="ECO:0007669"/>
    <property type="project" value="InterPro"/>
</dbReference>
<feature type="DNA-binding region" description="OmpR/PhoB-type" evidence="5">
    <location>
        <begin position="124"/>
        <end position="219"/>
    </location>
</feature>
<gene>
    <name evidence="8" type="ORF">SAJA_08250</name>
</gene>
<name>A0A423PR17_9GAMM</name>
<dbReference type="PANTHER" id="PTHR48111:SF67">
    <property type="entry name" value="TRANSCRIPTIONAL REGULATORY PROTEIN TCTD"/>
    <property type="match status" value="1"/>
</dbReference>
<keyword evidence="1" id="KW-0805">Transcription regulation</keyword>
<dbReference type="Pfam" id="PF00486">
    <property type="entry name" value="Trans_reg_C"/>
    <property type="match status" value="1"/>
</dbReference>
<organism evidence="8 9">
    <name type="scientific">Salinisphaera japonica YTM-1</name>
    <dbReference type="NCBI Taxonomy" id="1209778"/>
    <lineage>
        <taxon>Bacteria</taxon>
        <taxon>Pseudomonadati</taxon>
        <taxon>Pseudomonadota</taxon>
        <taxon>Gammaproteobacteria</taxon>
        <taxon>Salinisphaerales</taxon>
        <taxon>Salinisphaeraceae</taxon>
        <taxon>Salinisphaera</taxon>
    </lineage>
</organism>
<dbReference type="CDD" id="cd00383">
    <property type="entry name" value="trans_reg_C"/>
    <property type="match status" value="1"/>
</dbReference>
<evidence type="ECO:0000256" key="1">
    <source>
        <dbReference type="ARBA" id="ARBA00023015"/>
    </source>
</evidence>
<dbReference type="GO" id="GO:0000976">
    <property type="term" value="F:transcription cis-regulatory region binding"/>
    <property type="evidence" value="ECO:0007669"/>
    <property type="project" value="TreeGrafter"/>
</dbReference>
<proteinExistence type="predicted"/>
<evidence type="ECO:0000256" key="3">
    <source>
        <dbReference type="ARBA" id="ARBA00023163"/>
    </source>
</evidence>
<dbReference type="SMART" id="SM00862">
    <property type="entry name" value="Trans_reg_C"/>
    <property type="match status" value="1"/>
</dbReference>
<dbReference type="RefSeq" id="WP_123658168.1">
    <property type="nucleotide sequence ID" value="NZ_AYKG01000023.1"/>
</dbReference>
<protein>
    <submittedName>
        <fullName evidence="8">Transcriptional regulator</fullName>
    </submittedName>
</protein>
<comment type="caution">
    <text evidence="8">The sequence shown here is derived from an EMBL/GenBank/DDBJ whole genome shotgun (WGS) entry which is preliminary data.</text>
</comment>
<dbReference type="PROSITE" id="PS50110">
    <property type="entry name" value="RESPONSE_REGULATORY"/>
    <property type="match status" value="1"/>
</dbReference>
<dbReference type="SMART" id="SM00448">
    <property type="entry name" value="REC"/>
    <property type="match status" value="1"/>
</dbReference>